<dbReference type="PANTHER" id="PTHR23508">
    <property type="entry name" value="CARBOXYLIC ACID TRANSPORTER PROTEIN HOMOLOG"/>
    <property type="match status" value="1"/>
</dbReference>
<feature type="transmembrane region" description="Helical" evidence="5">
    <location>
        <begin position="117"/>
        <end position="138"/>
    </location>
</feature>
<keyword evidence="2 5" id="KW-0812">Transmembrane</keyword>
<dbReference type="PROSITE" id="PS50850">
    <property type="entry name" value="MFS"/>
    <property type="match status" value="1"/>
</dbReference>
<dbReference type="SUPFAM" id="SSF103473">
    <property type="entry name" value="MFS general substrate transporter"/>
    <property type="match status" value="1"/>
</dbReference>
<keyword evidence="8" id="KW-1185">Reference proteome</keyword>
<dbReference type="Pfam" id="PF07690">
    <property type="entry name" value="MFS_1"/>
    <property type="match status" value="1"/>
</dbReference>
<feature type="transmembrane region" description="Helical" evidence="5">
    <location>
        <begin position="257"/>
        <end position="277"/>
    </location>
</feature>
<keyword evidence="3 5" id="KW-1133">Transmembrane helix</keyword>
<dbReference type="InterPro" id="IPR005829">
    <property type="entry name" value="Sugar_transporter_CS"/>
</dbReference>
<dbReference type="PROSITE" id="PS00217">
    <property type="entry name" value="SUGAR_TRANSPORT_2"/>
    <property type="match status" value="1"/>
</dbReference>
<dbReference type="InterPro" id="IPR011701">
    <property type="entry name" value="MFS"/>
</dbReference>
<feature type="transmembrane region" description="Helical" evidence="5">
    <location>
        <begin position="347"/>
        <end position="366"/>
    </location>
</feature>
<comment type="caution">
    <text evidence="7">The sequence shown here is derived from an EMBL/GenBank/DDBJ whole genome shotgun (WGS) entry which is preliminary data.</text>
</comment>
<feature type="transmembrane region" description="Helical" evidence="5">
    <location>
        <begin position="289"/>
        <end position="314"/>
    </location>
</feature>
<dbReference type="Proteomes" id="UP000318578">
    <property type="component" value="Unassembled WGS sequence"/>
</dbReference>
<evidence type="ECO:0000256" key="4">
    <source>
        <dbReference type="ARBA" id="ARBA00023136"/>
    </source>
</evidence>
<feature type="domain" description="Major facilitator superfamily (MFS) profile" evidence="6">
    <location>
        <begin position="26"/>
        <end position="441"/>
    </location>
</feature>
<proteinExistence type="predicted"/>
<dbReference type="GO" id="GO:0046943">
    <property type="term" value="F:carboxylic acid transmembrane transporter activity"/>
    <property type="evidence" value="ECO:0007669"/>
    <property type="project" value="TreeGrafter"/>
</dbReference>
<dbReference type="CDD" id="cd17365">
    <property type="entry name" value="MFS_PcaK_like"/>
    <property type="match status" value="1"/>
</dbReference>
<protein>
    <submittedName>
        <fullName evidence="7">MFS transporter</fullName>
    </submittedName>
</protein>
<dbReference type="EMBL" id="VJZA01000012">
    <property type="protein sequence ID" value="TVT23333.1"/>
    <property type="molecule type" value="Genomic_DNA"/>
</dbReference>
<evidence type="ECO:0000313" key="7">
    <source>
        <dbReference type="EMBL" id="TVT23333.1"/>
    </source>
</evidence>
<feature type="transmembrane region" description="Helical" evidence="5">
    <location>
        <begin position="150"/>
        <end position="173"/>
    </location>
</feature>
<gene>
    <name evidence="7" type="ORF">FNH06_10635</name>
</gene>
<name>A0A558AGF5_9PSEU</name>
<feature type="transmembrane region" description="Helical" evidence="5">
    <location>
        <begin position="61"/>
        <end position="80"/>
    </location>
</feature>
<evidence type="ECO:0000256" key="2">
    <source>
        <dbReference type="ARBA" id="ARBA00022692"/>
    </source>
</evidence>
<feature type="transmembrane region" description="Helical" evidence="5">
    <location>
        <begin position="387"/>
        <end position="411"/>
    </location>
</feature>
<evidence type="ECO:0000256" key="5">
    <source>
        <dbReference type="SAM" id="Phobius"/>
    </source>
</evidence>
<evidence type="ECO:0000259" key="6">
    <source>
        <dbReference type="PROSITE" id="PS50850"/>
    </source>
</evidence>
<dbReference type="InterPro" id="IPR020846">
    <property type="entry name" value="MFS_dom"/>
</dbReference>
<comment type="subcellular location">
    <subcellularLocation>
        <location evidence="1">Cell membrane</location>
        <topology evidence="1">Multi-pass membrane protein</topology>
    </subcellularLocation>
</comment>
<evidence type="ECO:0000313" key="8">
    <source>
        <dbReference type="Proteomes" id="UP000318578"/>
    </source>
</evidence>
<dbReference type="RefSeq" id="WP_144637128.1">
    <property type="nucleotide sequence ID" value="NZ_BNAX01000005.1"/>
</dbReference>
<feature type="transmembrane region" description="Helical" evidence="5">
    <location>
        <begin position="21"/>
        <end position="41"/>
    </location>
</feature>
<organism evidence="7 8">
    <name type="scientific">Amycolatopsis acidiphila</name>
    <dbReference type="NCBI Taxonomy" id="715473"/>
    <lineage>
        <taxon>Bacteria</taxon>
        <taxon>Bacillati</taxon>
        <taxon>Actinomycetota</taxon>
        <taxon>Actinomycetes</taxon>
        <taxon>Pseudonocardiales</taxon>
        <taxon>Pseudonocardiaceae</taxon>
        <taxon>Amycolatopsis</taxon>
    </lineage>
</organism>
<dbReference type="AlphaFoldDB" id="A0A558AGF5"/>
<feature type="transmembrane region" description="Helical" evidence="5">
    <location>
        <begin position="92"/>
        <end position="111"/>
    </location>
</feature>
<feature type="transmembrane region" description="Helical" evidence="5">
    <location>
        <begin position="417"/>
        <end position="437"/>
    </location>
</feature>
<evidence type="ECO:0000256" key="1">
    <source>
        <dbReference type="ARBA" id="ARBA00004651"/>
    </source>
</evidence>
<dbReference type="Gene3D" id="1.20.1250.20">
    <property type="entry name" value="MFS general substrate transporter like domains"/>
    <property type="match status" value="1"/>
</dbReference>
<evidence type="ECO:0000256" key="3">
    <source>
        <dbReference type="ARBA" id="ARBA00022989"/>
    </source>
</evidence>
<dbReference type="InterPro" id="IPR036259">
    <property type="entry name" value="MFS_trans_sf"/>
</dbReference>
<dbReference type="GO" id="GO:0005886">
    <property type="term" value="C:plasma membrane"/>
    <property type="evidence" value="ECO:0007669"/>
    <property type="project" value="UniProtKB-SubCell"/>
</dbReference>
<keyword evidence="4 5" id="KW-0472">Membrane</keyword>
<feature type="transmembrane region" description="Helical" evidence="5">
    <location>
        <begin position="321"/>
        <end position="341"/>
    </location>
</feature>
<dbReference type="OrthoDB" id="9109650at2"/>
<reference evidence="7 8" key="1">
    <citation type="submission" date="2019-07" db="EMBL/GenBank/DDBJ databases">
        <title>New species of Amycolatopsis and Streptomyces.</title>
        <authorList>
            <person name="Duangmal K."/>
            <person name="Teo W.F.A."/>
            <person name="Lipun K."/>
        </authorList>
    </citation>
    <scope>NUCLEOTIDE SEQUENCE [LARGE SCALE GENOMIC DNA]</scope>
    <source>
        <strain evidence="7 8">JCM 30562</strain>
    </source>
</reference>
<sequence>MSPTTQSLSLPEFIDDRRTSLFQYAAIALCGLVMFLDGFDTQSINYLAPHIAKEWGLSKQLLGPIFSAALVGLMVGYLVLSPLSDRFGHKRLIIAGTTVFGVCTLVSVWSGNVSELMVLRFVTGVGLGAAAPSAIALTAEYSPKRFRASFVLAIYCGFSLGFVVAGLVSGWLIPSHGWRSVFVAGAIAPLVLVPLMIRWLPESLAFLIGRGAAPLRAYQLCRRIDRGLPADARPEFHVPSAPAGKRVRIRVLLTREWVLRTLLLWLVFAINLGEFYALQSWLPSMLTDLHYSASAVVSATTMTTVGGIAIALLVGPAMDRLGAFGSLAVLYVAGFVFLAATAPALHAPVWVLLVAAFLVGCGVSGGQKSLIALAAVFYPADVRSTGVGWALGIGRVGGILGPLVVGAALSAGWSAGTVFYALAVPMLASALVVVYLGRRARREAGALPEPAEARS</sequence>
<accession>A0A558AGF5</accession>
<dbReference type="PANTHER" id="PTHR23508:SF10">
    <property type="entry name" value="CARBOXYLIC ACID TRANSPORTER PROTEIN HOMOLOG"/>
    <property type="match status" value="1"/>
</dbReference>
<feature type="transmembrane region" description="Helical" evidence="5">
    <location>
        <begin position="179"/>
        <end position="200"/>
    </location>
</feature>